<dbReference type="Proteomes" id="UP000251795">
    <property type="component" value="Segment"/>
</dbReference>
<evidence type="ECO:0000313" key="1">
    <source>
        <dbReference type="EMBL" id="AWY08399.1"/>
    </source>
</evidence>
<name>A0A2Z4QED6_9CAUD</name>
<proteinExistence type="predicted"/>
<dbReference type="EMBL" id="MH248138">
    <property type="protein sequence ID" value="AWY08399.1"/>
    <property type="molecule type" value="Genomic_DNA"/>
</dbReference>
<accession>A0A2Z4QED6</accession>
<evidence type="ECO:0000313" key="2">
    <source>
        <dbReference type="Proteomes" id="UP000251795"/>
    </source>
</evidence>
<sequence>MLSVAHRTMNFAYLENGVPRVVTARVLLQYPMGLQNSAAHVLSNIAMQRRNIFVINDEEFEFQSGNLVTDHVTWKYSDRSITAIPRAEKDPSNRSCICCAMADYFTRCMQSWLRNRRNEAELITVDLVVADHEDYHYVQDTAPDLGAKFYQASVFVLESSSNTWSNMGVLFTDKHRYDGHTIFIKETGTNPISSTHLHVNIADFNPYGGHGDVHSFGNVVSHFSDKFSVFNGILSIKGEGK</sequence>
<reference evidence="1 2" key="1">
    <citation type="submission" date="2018-04" db="EMBL/GenBank/DDBJ databases">
        <authorList>
            <person name="Go L.Y."/>
            <person name="Mitchell J.A."/>
        </authorList>
    </citation>
    <scope>NUCLEOTIDE SEQUENCE [LARGE SCALE GENOMIC DNA]</scope>
</reference>
<keyword evidence="2" id="KW-1185">Reference proteome</keyword>
<gene>
    <name evidence="1" type="ORF">Alexandra_127</name>
</gene>
<protein>
    <submittedName>
        <fullName evidence="1">Uncharacterized protein</fullName>
    </submittedName>
</protein>
<organism evidence="1 2">
    <name type="scientific">Erwinia phage vB_EamM_Alexandra</name>
    <dbReference type="NCBI Taxonomy" id="2201424"/>
    <lineage>
        <taxon>Viruses</taxon>
        <taxon>Duplodnaviria</taxon>
        <taxon>Heunggongvirae</taxon>
        <taxon>Uroviricota</taxon>
        <taxon>Caudoviricetes</taxon>
        <taxon>Alexandravirus</taxon>
        <taxon>Alexandravirus alexandra</taxon>
    </lineage>
</organism>